<reference evidence="1 2" key="1">
    <citation type="journal article" date="2019" name="Nat. Ecol. Evol.">
        <title>Megaphylogeny resolves global patterns of mushroom evolution.</title>
        <authorList>
            <person name="Varga T."/>
            <person name="Krizsan K."/>
            <person name="Foldi C."/>
            <person name="Dima B."/>
            <person name="Sanchez-Garcia M."/>
            <person name="Sanchez-Ramirez S."/>
            <person name="Szollosi G.J."/>
            <person name="Szarkandi J.G."/>
            <person name="Papp V."/>
            <person name="Albert L."/>
            <person name="Andreopoulos W."/>
            <person name="Angelini C."/>
            <person name="Antonin V."/>
            <person name="Barry K.W."/>
            <person name="Bougher N.L."/>
            <person name="Buchanan P."/>
            <person name="Buyck B."/>
            <person name="Bense V."/>
            <person name="Catcheside P."/>
            <person name="Chovatia M."/>
            <person name="Cooper J."/>
            <person name="Damon W."/>
            <person name="Desjardin D."/>
            <person name="Finy P."/>
            <person name="Geml J."/>
            <person name="Haridas S."/>
            <person name="Hughes K."/>
            <person name="Justo A."/>
            <person name="Karasinski D."/>
            <person name="Kautmanova I."/>
            <person name="Kiss B."/>
            <person name="Kocsube S."/>
            <person name="Kotiranta H."/>
            <person name="LaButti K.M."/>
            <person name="Lechner B.E."/>
            <person name="Liimatainen K."/>
            <person name="Lipzen A."/>
            <person name="Lukacs Z."/>
            <person name="Mihaltcheva S."/>
            <person name="Morgado L.N."/>
            <person name="Niskanen T."/>
            <person name="Noordeloos M.E."/>
            <person name="Ohm R.A."/>
            <person name="Ortiz-Santana B."/>
            <person name="Ovrebo C."/>
            <person name="Racz N."/>
            <person name="Riley R."/>
            <person name="Savchenko A."/>
            <person name="Shiryaev A."/>
            <person name="Soop K."/>
            <person name="Spirin V."/>
            <person name="Szebenyi C."/>
            <person name="Tomsovsky M."/>
            <person name="Tulloss R.E."/>
            <person name="Uehling J."/>
            <person name="Grigoriev I.V."/>
            <person name="Vagvolgyi C."/>
            <person name="Papp T."/>
            <person name="Martin F.M."/>
            <person name="Miettinen O."/>
            <person name="Hibbett D.S."/>
            <person name="Nagy L.G."/>
        </authorList>
    </citation>
    <scope>NUCLEOTIDE SEQUENCE [LARGE SCALE GENOMIC DNA]</scope>
    <source>
        <strain evidence="1 2">CBS 166.37</strain>
    </source>
</reference>
<sequence>MLSAFTSPETPIPFLVYCAEFTSQIHAFRGPIRVTTQRNIHEYSIRHLFTSARLNSLMVPYSQDSKRLFGHATLDGHVSSHFSVCKSRWKPGAFTLCYKSQFTRAFQKHSRIYAAQENRTERNRFEYIVRQLLSSTRPDNLILPGSESLLLSDLSSPVCLASVPLLCFVKGQAALQSLEQQICCQSGVSS</sequence>
<proteinExistence type="predicted"/>
<evidence type="ECO:0000313" key="2">
    <source>
        <dbReference type="Proteomes" id="UP000308652"/>
    </source>
</evidence>
<accession>A0A5C3MAV5</accession>
<dbReference type="Proteomes" id="UP000308652">
    <property type="component" value="Unassembled WGS sequence"/>
</dbReference>
<gene>
    <name evidence="1" type="ORF">BDQ12DRAFT_390060</name>
</gene>
<dbReference type="EMBL" id="ML213594">
    <property type="protein sequence ID" value="TFK41596.1"/>
    <property type="molecule type" value="Genomic_DNA"/>
</dbReference>
<organism evidence="1 2">
    <name type="scientific">Crucibulum laeve</name>
    <dbReference type="NCBI Taxonomy" id="68775"/>
    <lineage>
        <taxon>Eukaryota</taxon>
        <taxon>Fungi</taxon>
        <taxon>Dikarya</taxon>
        <taxon>Basidiomycota</taxon>
        <taxon>Agaricomycotina</taxon>
        <taxon>Agaricomycetes</taxon>
        <taxon>Agaricomycetidae</taxon>
        <taxon>Agaricales</taxon>
        <taxon>Agaricineae</taxon>
        <taxon>Nidulariaceae</taxon>
        <taxon>Crucibulum</taxon>
    </lineage>
</organism>
<keyword evidence="2" id="KW-1185">Reference proteome</keyword>
<protein>
    <submittedName>
        <fullName evidence="1">Uncharacterized protein</fullName>
    </submittedName>
</protein>
<dbReference type="AlphaFoldDB" id="A0A5C3MAV5"/>
<evidence type="ECO:0000313" key="1">
    <source>
        <dbReference type="EMBL" id="TFK41596.1"/>
    </source>
</evidence>
<name>A0A5C3MAV5_9AGAR</name>